<evidence type="ECO:0000256" key="1">
    <source>
        <dbReference type="ARBA" id="ARBA00004173"/>
    </source>
</evidence>
<feature type="chain" id="PRO_5035716033" description="ATPase inhibitor, mitochondrial" evidence="8">
    <location>
        <begin position="19"/>
        <end position="145"/>
    </location>
</feature>
<keyword evidence="5 6" id="KW-0496">Mitochondrion</keyword>
<dbReference type="OrthoDB" id="10045676at2759"/>
<evidence type="ECO:0000313" key="9">
    <source>
        <dbReference type="EMBL" id="CAB3409179.1"/>
    </source>
</evidence>
<comment type="function">
    <text evidence="6">Thought to be a regulatory component of the ATP-synthesizing complex in the mitochondria.</text>
</comment>
<comment type="subcellular location">
    <subcellularLocation>
        <location evidence="1 6">Mitochondrion</location>
    </subcellularLocation>
</comment>
<organism evidence="9 10">
    <name type="scientific">Caenorhabditis bovis</name>
    <dbReference type="NCBI Taxonomy" id="2654633"/>
    <lineage>
        <taxon>Eukaryota</taxon>
        <taxon>Metazoa</taxon>
        <taxon>Ecdysozoa</taxon>
        <taxon>Nematoda</taxon>
        <taxon>Chromadorea</taxon>
        <taxon>Rhabditida</taxon>
        <taxon>Rhabditina</taxon>
        <taxon>Rhabditomorpha</taxon>
        <taxon>Rhabditoidea</taxon>
        <taxon>Rhabditidae</taxon>
        <taxon>Peloderinae</taxon>
        <taxon>Caenorhabditis</taxon>
    </lineage>
</organism>
<evidence type="ECO:0000256" key="5">
    <source>
        <dbReference type="ARBA" id="ARBA00023128"/>
    </source>
</evidence>
<dbReference type="Pfam" id="PF04568">
    <property type="entry name" value="IATP"/>
    <property type="match status" value="1"/>
</dbReference>
<dbReference type="PANTHER" id="PTHR48417">
    <property type="entry name" value="ATP SYNTHASE F1 SUBUNIT EPSILON"/>
    <property type="match status" value="1"/>
</dbReference>
<keyword evidence="4 7" id="KW-0175">Coiled coil</keyword>
<comment type="caution">
    <text evidence="9">The sequence shown here is derived from an EMBL/GenBank/DDBJ whole genome shotgun (WGS) entry which is preliminary data.</text>
</comment>
<dbReference type="FunFam" id="1.20.5.500:FF:000007">
    <property type="entry name" value="ATPase inhibitor, putative"/>
    <property type="match status" value="1"/>
</dbReference>
<protein>
    <recommendedName>
        <fullName evidence="6">ATPase inhibitor, mitochondrial</fullName>
    </recommendedName>
</protein>
<evidence type="ECO:0000256" key="6">
    <source>
        <dbReference type="RuleBase" id="RU368087"/>
    </source>
</evidence>
<evidence type="ECO:0000256" key="3">
    <source>
        <dbReference type="ARBA" id="ARBA00022946"/>
    </source>
</evidence>
<dbReference type="SUPFAM" id="SSF64602">
    <property type="entry name" value="F1 ATPase inhibitor, IF1, C-terminal domain"/>
    <property type="match status" value="1"/>
</dbReference>
<evidence type="ECO:0000256" key="4">
    <source>
        <dbReference type="ARBA" id="ARBA00023054"/>
    </source>
</evidence>
<evidence type="ECO:0000256" key="7">
    <source>
        <dbReference type="SAM" id="Coils"/>
    </source>
</evidence>
<keyword evidence="8" id="KW-0732">Signal</keyword>
<name>A0A8S1EZN6_9PELO</name>
<dbReference type="PANTHER" id="PTHR48417:SF1">
    <property type="entry name" value="ATP SYNTHASE F1 SUBUNIT EPSILON"/>
    <property type="match status" value="1"/>
</dbReference>
<evidence type="ECO:0000256" key="8">
    <source>
        <dbReference type="SAM" id="SignalP"/>
    </source>
</evidence>
<keyword evidence="10" id="KW-1185">Reference proteome</keyword>
<sequence length="145" mass="16143">MFWTTLQAMRGTVDVSLCFAVCVSSPSHSITCFYRSMLQASRGVVQFGRVAVRCMSGGVGDGVGRGGGTGGSIRDAGGVFGKMEAAREDEYFYKKQKEQLQQLRAHIAQEVEHHKNQLDNHRKVIERHQKRLSELEAEERALGKE</sequence>
<dbReference type="Gene3D" id="1.20.5.500">
    <property type="entry name" value="Single helix bin"/>
    <property type="match status" value="1"/>
</dbReference>
<comment type="similarity">
    <text evidence="2 6">Belongs to the ATPase inhibitor family.</text>
</comment>
<dbReference type="GO" id="GO:0042030">
    <property type="term" value="F:ATPase inhibitor activity"/>
    <property type="evidence" value="ECO:0007669"/>
    <property type="project" value="InterPro"/>
</dbReference>
<accession>A0A8S1EZN6</accession>
<proteinExistence type="inferred from homology"/>
<dbReference type="AlphaFoldDB" id="A0A8S1EZN6"/>
<dbReference type="InterPro" id="IPR007648">
    <property type="entry name" value="ATPase_inhibitor_mt"/>
</dbReference>
<dbReference type="EMBL" id="CADEPM010000008">
    <property type="protein sequence ID" value="CAB3409179.1"/>
    <property type="molecule type" value="Genomic_DNA"/>
</dbReference>
<feature type="signal peptide" evidence="8">
    <location>
        <begin position="1"/>
        <end position="18"/>
    </location>
</feature>
<gene>
    <name evidence="9" type="ORF">CBOVIS_LOCUS10865</name>
</gene>
<keyword evidence="3" id="KW-0809">Transit peptide</keyword>
<reference evidence="9 10" key="1">
    <citation type="submission" date="2020-04" db="EMBL/GenBank/DDBJ databases">
        <authorList>
            <person name="Laetsch R D."/>
            <person name="Stevens L."/>
            <person name="Kumar S."/>
            <person name="Blaxter L. M."/>
        </authorList>
    </citation>
    <scope>NUCLEOTIDE SEQUENCE [LARGE SCALE GENOMIC DNA]</scope>
</reference>
<dbReference type="Proteomes" id="UP000494206">
    <property type="component" value="Unassembled WGS sequence"/>
</dbReference>
<dbReference type="GO" id="GO:0005739">
    <property type="term" value="C:mitochondrion"/>
    <property type="evidence" value="ECO:0007669"/>
    <property type="project" value="UniProtKB-SubCell"/>
</dbReference>
<feature type="coiled-coil region" evidence="7">
    <location>
        <begin position="93"/>
        <end position="145"/>
    </location>
</feature>
<evidence type="ECO:0000313" key="10">
    <source>
        <dbReference type="Proteomes" id="UP000494206"/>
    </source>
</evidence>
<evidence type="ECO:0000256" key="2">
    <source>
        <dbReference type="ARBA" id="ARBA00010901"/>
    </source>
</evidence>